<dbReference type="InterPro" id="IPR037316">
    <property type="entry name" value="Yen1_H3TH"/>
</dbReference>
<dbReference type="InterPro" id="IPR029060">
    <property type="entry name" value="PIN-like_dom_sf"/>
</dbReference>
<dbReference type="GO" id="GO:0008821">
    <property type="term" value="F:crossover junction DNA endonuclease activity"/>
    <property type="evidence" value="ECO:0007669"/>
    <property type="project" value="InterPro"/>
</dbReference>
<dbReference type="InterPro" id="IPR006084">
    <property type="entry name" value="XPG/Rad2"/>
</dbReference>
<dbReference type="SMART" id="SM00485">
    <property type="entry name" value="XPGN"/>
    <property type="match status" value="1"/>
</dbReference>
<dbReference type="InterPro" id="IPR036279">
    <property type="entry name" value="5-3_exonuclease_C_sf"/>
</dbReference>
<dbReference type="Pfam" id="PF00867">
    <property type="entry name" value="XPG_I"/>
    <property type="match status" value="1"/>
</dbReference>
<accession>A0AAD4GA17</accession>
<dbReference type="CDD" id="cd09906">
    <property type="entry name" value="H3TH_YEN1"/>
    <property type="match status" value="1"/>
</dbReference>
<dbReference type="GO" id="GO:0006281">
    <property type="term" value="P:DNA repair"/>
    <property type="evidence" value="ECO:0007669"/>
    <property type="project" value="UniProtKB-ARBA"/>
</dbReference>
<dbReference type="PRINTS" id="PR00853">
    <property type="entry name" value="XPGRADSUPER"/>
</dbReference>
<evidence type="ECO:0000259" key="3">
    <source>
        <dbReference type="SMART" id="SM00484"/>
    </source>
</evidence>
<dbReference type="SUPFAM" id="SSF47807">
    <property type="entry name" value="5' to 3' exonuclease, C-terminal subdomain"/>
    <property type="match status" value="1"/>
</dbReference>
<feature type="domain" description="XPG-I" evidence="3">
    <location>
        <begin position="121"/>
        <end position="187"/>
    </location>
</feature>
<dbReference type="EMBL" id="WHUW01000050">
    <property type="protein sequence ID" value="KAF8431418.1"/>
    <property type="molecule type" value="Genomic_DNA"/>
</dbReference>
<evidence type="ECO:0000259" key="4">
    <source>
        <dbReference type="SMART" id="SM00485"/>
    </source>
</evidence>
<dbReference type="InterPro" id="IPR006086">
    <property type="entry name" value="XPG-I_dom"/>
</dbReference>
<proteinExistence type="predicted"/>
<keyword evidence="1" id="KW-0540">Nuclease</keyword>
<dbReference type="SMART" id="SM00484">
    <property type="entry name" value="XPGI"/>
    <property type="match status" value="1"/>
</dbReference>
<dbReference type="AlphaFoldDB" id="A0AAD4GA17"/>
<keyword evidence="6" id="KW-1185">Reference proteome</keyword>
<evidence type="ECO:0000313" key="6">
    <source>
        <dbReference type="Proteomes" id="UP001194468"/>
    </source>
</evidence>
<comment type="caution">
    <text evidence="5">The sequence shown here is derived from an EMBL/GenBank/DDBJ whole genome shotgun (WGS) entry which is preliminary data.</text>
</comment>
<dbReference type="Proteomes" id="UP001194468">
    <property type="component" value="Unassembled WGS sequence"/>
</dbReference>
<protein>
    <submittedName>
        <fullName evidence="5">PIN domain-like protein</fullName>
    </submittedName>
</protein>
<name>A0AAD4GA17_BOLED</name>
<dbReference type="PANTHER" id="PTHR11081">
    <property type="entry name" value="FLAP ENDONUCLEASE FAMILY MEMBER"/>
    <property type="match status" value="1"/>
</dbReference>
<reference evidence="5" key="1">
    <citation type="submission" date="2019-10" db="EMBL/GenBank/DDBJ databases">
        <authorList>
            <consortium name="DOE Joint Genome Institute"/>
            <person name="Kuo A."/>
            <person name="Miyauchi S."/>
            <person name="Kiss E."/>
            <person name="Drula E."/>
            <person name="Kohler A."/>
            <person name="Sanchez-Garcia M."/>
            <person name="Andreopoulos B."/>
            <person name="Barry K.W."/>
            <person name="Bonito G."/>
            <person name="Buee M."/>
            <person name="Carver A."/>
            <person name="Chen C."/>
            <person name="Cichocki N."/>
            <person name="Clum A."/>
            <person name="Culley D."/>
            <person name="Crous P.W."/>
            <person name="Fauchery L."/>
            <person name="Girlanda M."/>
            <person name="Hayes R."/>
            <person name="Keri Z."/>
            <person name="LaButti K."/>
            <person name="Lipzen A."/>
            <person name="Lombard V."/>
            <person name="Magnuson J."/>
            <person name="Maillard F."/>
            <person name="Morin E."/>
            <person name="Murat C."/>
            <person name="Nolan M."/>
            <person name="Ohm R."/>
            <person name="Pangilinan J."/>
            <person name="Pereira M."/>
            <person name="Perotto S."/>
            <person name="Peter M."/>
            <person name="Riley R."/>
            <person name="Sitrit Y."/>
            <person name="Stielow B."/>
            <person name="Szollosi G."/>
            <person name="Zifcakova L."/>
            <person name="Stursova M."/>
            <person name="Spatafora J.W."/>
            <person name="Tedersoo L."/>
            <person name="Vaario L.-M."/>
            <person name="Yamada A."/>
            <person name="Yan M."/>
            <person name="Wang P."/>
            <person name="Xu J."/>
            <person name="Bruns T."/>
            <person name="Baldrian P."/>
            <person name="Vilgalys R."/>
            <person name="Henrissat B."/>
            <person name="Grigoriev I.V."/>
            <person name="Hibbett D."/>
            <person name="Nagy L.G."/>
            <person name="Martin F.M."/>
        </authorList>
    </citation>
    <scope>NUCLEOTIDE SEQUENCE</scope>
    <source>
        <strain evidence="5">BED1</strain>
    </source>
</reference>
<evidence type="ECO:0000313" key="5">
    <source>
        <dbReference type="EMBL" id="KAF8431418.1"/>
    </source>
</evidence>
<evidence type="ECO:0000256" key="2">
    <source>
        <dbReference type="ARBA" id="ARBA00022801"/>
    </source>
</evidence>
<organism evidence="5 6">
    <name type="scientific">Boletus edulis BED1</name>
    <dbReference type="NCBI Taxonomy" id="1328754"/>
    <lineage>
        <taxon>Eukaryota</taxon>
        <taxon>Fungi</taxon>
        <taxon>Dikarya</taxon>
        <taxon>Basidiomycota</taxon>
        <taxon>Agaricomycotina</taxon>
        <taxon>Agaricomycetes</taxon>
        <taxon>Agaricomycetidae</taxon>
        <taxon>Boletales</taxon>
        <taxon>Boletineae</taxon>
        <taxon>Boletaceae</taxon>
        <taxon>Boletoideae</taxon>
        <taxon>Boletus</taxon>
    </lineage>
</organism>
<dbReference type="Pfam" id="PF00752">
    <property type="entry name" value="XPG_N"/>
    <property type="match status" value="1"/>
</dbReference>
<dbReference type="Gene3D" id="3.40.50.1010">
    <property type="entry name" value="5'-nuclease"/>
    <property type="match status" value="2"/>
</dbReference>
<reference evidence="5" key="2">
    <citation type="journal article" date="2020" name="Nat. Commun.">
        <title>Large-scale genome sequencing of mycorrhizal fungi provides insights into the early evolution of symbiotic traits.</title>
        <authorList>
            <person name="Miyauchi S."/>
            <person name="Kiss E."/>
            <person name="Kuo A."/>
            <person name="Drula E."/>
            <person name="Kohler A."/>
            <person name="Sanchez-Garcia M."/>
            <person name="Morin E."/>
            <person name="Andreopoulos B."/>
            <person name="Barry K.W."/>
            <person name="Bonito G."/>
            <person name="Buee M."/>
            <person name="Carver A."/>
            <person name="Chen C."/>
            <person name="Cichocki N."/>
            <person name="Clum A."/>
            <person name="Culley D."/>
            <person name="Crous P.W."/>
            <person name="Fauchery L."/>
            <person name="Girlanda M."/>
            <person name="Hayes R.D."/>
            <person name="Keri Z."/>
            <person name="LaButti K."/>
            <person name="Lipzen A."/>
            <person name="Lombard V."/>
            <person name="Magnuson J."/>
            <person name="Maillard F."/>
            <person name="Murat C."/>
            <person name="Nolan M."/>
            <person name="Ohm R.A."/>
            <person name="Pangilinan J."/>
            <person name="Pereira M.F."/>
            <person name="Perotto S."/>
            <person name="Peter M."/>
            <person name="Pfister S."/>
            <person name="Riley R."/>
            <person name="Sitrit Y."/>
            <person name="Stielow J.B."/>
            <person name="Szollosi G."/>
            <person name="Zifcakova L."/>
            <person name="Stursova M."/>
            <person name="Spatafora J.W."/>
            <person name="Tedersoo L."/>
            <person name="Vaario L.M."/>
            <person name="Yamada A."/>
            <person name="Yan M."/>
            <person name="Wang P."/>
            <person name="Xu J."/>
            <person name="Bruns T."/>
            <person name="Baldrian P."/>
            <person name="Vilgalys R."/>
            <person name="Dunand C."/>
            <person name="Henrissat B."/>
            <person name="Grigoriev I.V."/>
            <person name="Hibbett D."/>
            <person name="Nagy L.G."/>
            <person name="Martin F.M."/>
        </authorList>
    </citation>
    <scope>NUCLEOTIDE SEQUENCE</scope>
    <source>
        <strain evidence="5">BED1</strain>
    </source>
</reference>
<dbReference type="GO" id="GO:0017108">
    <property type="term" value="F:5'-flap endonuclease activity"/>
    <property type="evidence" value="ECO:0007669"/>
    <property type="project" value="TreeGrafter"/>
</dbReference>
<dbReference type="CDD" id="cd09870">
    <property type="entry name" value="PIN_YEN1"/>
    <property type="match status" value="1"/>
</dbReference>
<dbReference type="InterPro" id="IPR006085">
    <property type="entry name" value="XPG_DNA_repair_N"/>
</dbReference>
<keyword evidence="2" id="KW-0378">Hydrolase</keyword>
<gene>
    <name evidence="5" type="ORF">L210DRAFT_3507877</name>
</gene>
<dbReference type="SUPFAM" id="SSF88723">
    <property type="entry name" value="PIN domain-like"/>
    <property type="match status" value="1"/>
</dbReference>
<sequence length="514" mass="55753">MGVRGLWPILACARDERSLTEFAANEGFQSGVGASGVKLLTVGVDASVWMHSVCPVFRYNHAGAGANPELRTLFYRLAALLSIPLHAVFIFDGPARPREKRQKHVRRPHHWLAPAFQEMLTVFGFTWHEGPGEAEAELAVLSQNGLIDAVLTTDNDALVFGATLEQPRHFDRVEIYTDYAVANAAGLSHGDLLLIALLSGGDYDGGIPHCGIKTAYGVSRYKLGDDLVHAFTTKGPETVDFNHFLCGWRNDLRRVLATDPEGYIGREHGVLANSIPASFPCPNVLRQYICPVTSFSAPAVDGPVAQTSIDHVINSRQPSLSTLALFCTSKFGWDTNVVIQKMRATVLEGTWLAKQPGDETRRLKPTVKLVHCRAVETASSRLVVFTVRLNTKQLADVVRASLSSPAARSGHESDDASMFVTIPACVIEHAFPAEAARFTHGDQRLSSSDAGMQARSRADMRAFLHAGFEGVGVSMAAQGSQPTVIDLTGGSDSELVEKDIQQQGELDSEIEIVD</sequence>
<evidence type="ECO:0000256" key="1">
    <source>
        <dbReference type="ARBA" id="ARBA00022722"/>
    </source>
</evidence>
<dbReference type="PANTHER" id="PTHR11081:SF75">
    <property type="entry name" value="ENDONUCLEASE, PUTATIVE (AFU_ORTHOLOGUE AFUA_3G13260)-RELATED"/>
    <property type="match status" value="1"/>
</dbReference>
<feature type="domain" description="XPG N-terminal" evidence="4">
    <location>
        <begin position="1"/>
        <end position="113"/>
    </location>
</feature>